<evidence type="ECO:0000256" key="1">
    <source>
        <dbReference type="PROSITE-ProRule" id="PRU01360"/>
    </source>
</evidence>
<keyword evidence="1" id="KW-0812">Transmembrane</keyword>
<keyword evidence="4" id="KW-1185">Reference proteome</keyword>
<dbReference type="EMBL" id="JBHTLP010000023">
    <property type="protein sequence ID" value="MFD1144931.1"/>
    <property type="molecule type" value="Genomic_DNA"/>
</dbReference>
<dbReference type="InterPro" id="IPR039426">
    <property type="entry name" value="TonB-dep_rcpt-like"/>
</dbReference>
<keyword evidence="1" id="KW-0998">Cell outer membrane</keyword>
<proteinExistence type="inferred from homology"/>
<evidence type="ECO:0000259" key="2">
    <source>
        <dbReference type="Pfam" id="PF07715"/>
    </source>
</evidence>
<comment type="caution">
    <text evidence="3">The sequence shown here is derived from an EMBL/GenBank/DDBJ whole genome shotgun (WGS) entry which is preliminary data.</text>
</comment>
<protein>
    <submittedName>
        <fullName evidence="3">Carboxypeptidase-like regulatory domain-containing protein</fullName>
    </submittedName>
</protein>
<evidence type="ECO:0000313" key="3">
    <source>
        <dbReference type="EMBL" id="MFD1144931.1"/>
    </source>
</evidence>
<comment type="subcellular location">
    <subcellularLocation>
        <location evidence="1">Cell outer membrane</location>
        <topology evidence="1">Multi-pass membrane protein</topology>
    </subcellularLocation>
</comment>
<comment type="similarity">
    <text evidence="1">Belongs to the TonB-dependent receptor family.</text>
</comment>
<reference evidence="4" key="1">
    <citation type="journal article" date="2019" name="Int. J. Syst. Evol. Microbiol.">
        <title>The Global Catalogue of Microorganisms (GCM) 10K type strain sequencing project: providing services to taxonomists for standard genome sequencing and annotation.</title>
        <authorList>
            <consortium name="The Broad Institute Genomics Platform"/>
            <consortium name="The Broad Institute Genome Sequencing Center for Infectious Disease"/>
            <person name="Wu L."/>
            <person name="Ma J."/>
        </authorList>
    </citation>
    <scope>NUCLEOTIDE SEQUENCE [LARGE SCALE GENOMIC DNA]</scope>
    <source>
        <strain evidence="4">CCUG 55608</strain>
    </source>
</reference>
<evidence type="ECO:0000313" key="4">
    <source>
        <dbReference type="Proteomes" id="UP001597116"/>
    </source>
</evidence>
<dbReference type="Gene3D" id="2.60.40.1120">
    <property type="entry name" value="Carboxypeptidase-like, regulatory domain"/>
    <property type="match status" value="1"/>
</dbReference>
<dbReference type="Gene3D" id="2.60.40.1930">
    <property type="match status" value="1"/>
</dbReference>
<dbReference type="SUPFAM" id="SSF49464">
    <property type="entry name" value="Carboxypeptidase regulatory domain-like"/>
    <property type="match status" value="1"/>
</dbReference>
<dbReference type="PROSITE" id="PS52016">
    <property type="entry name" value="TONB_DEPENDENT_REC_3"/>
    <property type="match status" value="1"/>
</dbReference>
<sequence>MNALVASSMLRLTAVWLLAGLLLTRGWAQGPTATLTGRVIDGQTKQPLPFASVYLNNSTRGTTTDEKGNYRLTNVPLGTVELVASFLGYQPVQQSIRLENSRERVVNLTLKSAGVTLTDVTVKARRDKTWERNFRTFERELLGRTPFRSQCEILNPNALRFTDERHRLRATATEPVLIENRALGYRIQYDMQYFEVMDNGAMYFAGATRFEELRPTDNRQAERWRSNRQRAYSGSTRHLIASLVAGTYEKEGFMVYRVNPEYPKDPGNTSLFQDLNRHLLPVQIDSLIRPGRLAFERKLVTATPLKVLYSRTFSVESPYRDAPYAFTEFRFPQGMSEVTVDGRVTLPLGMLAMGYLGNDRFSVLLPADWQPSAGNVKTDSVEIPPTEGHILATDYRLDSLVRHWKQAHPYQAPTVFAHIDKPFYLTGDRLWLSAYVLEASTYQTLFGEGALHVDLLTPGGKVVQHQWLRIREGRAVGDFRLSDTLKTGMYQLRAYTDEDYASIRPAFERSVAVYNLLTSATTRQQPEATAQLDVQFLPEGGRWVAELPNRLAFKAAGPDGRGQTVSGRIVDGQGQPVATLTSNPLGMGSVLIRPKAGQTYQAEIQYNGLTQRVALPAVEPEGFVLTADAVSDTTGLMIRILANLPQSDPVVYLTFQSQGQLVQRAKMKLQDGKAWLNLPLSVLPAGLCQVTLYDAYGKPRAERLVFVREQTAPIRVNVTADKSIYTPRERVVLNLKLADQPETPVVALLSAAVTDADQVPDDSSTADFRTHLLLTGDLRGRVERPGFFFKDTTLATRRALDDLLLTQGWRRIGLRQPETPADTLGGVVFSGRVVDEKGKPIPYAELLVAAPSSRQAIPSSVGTNRYGRFRMAGLGVTDTLQLLVQVMNNQFKAIKGTVETDTAGSVWSAVKPVFEQDSPDWRQFQQQLETARLRQESDQKLYRDRQTRQLKEVTIRAQRPRPEHIERMSLHGTPDALILFDERSQSYANVYEMIRGRVPGVQVTQNSQGNYSVNIRNAVSFGAGNSAQSQPPLYILDGSYLTESQDGNVLLGLSPNDVERIELLKSASTTAIYGARGGNGVIAFYTKRGFTQKKTAPGIGLNQLPLIGLAPQREFYVPRYEDSSGTALAEPTAPIDRRDVLYWKPLMQTDSKGNTNLAFPLSDVVRTLRVVVQGITTEGRPVVGVTKLRVQ</sequence>
<gene>
    <name evidence="3" type="ORF">ACFQ4C_27625</name>
</gene>
<organism evidence="3 4">
    <name type="scientific">Larkinella insperata</name>
    <dbReference type="NCBI Taxonomy" id="332158"/>
    <lineage>
        <taxon>Bacteria</taxon>
        <taxon>Pseudomonadati</taxon>
        <taxon>Bacteroidota</taxon>
        <taxon>Cytophagia</taxon>
        <taxon>Cytophagales</taxon>
        <taxon>Spirosomataceae</taxon>
        <taxon>Larkinella</taxon>
    </lineage>
</organism>
<dbReference type="Pfam" id="PF07715">
    <property type="entry name" value="Plug"/>
    <property type="match status" value="1"/>
</dbReference>
<dbReference type="Proteomes" id="UP001597116">
    <property type="component" value="Unassembled WGS sequence"/>
</dbReference>
<name>A0ABW3QMK7_9BACT</name>
<feature type="domain" description="TonB-dependent receptor plug" evidence="2">
    <location>
        <begin position="985"/>
        <end position="1081"/>
    </location>
</feature>
<dbReference type="InterPro" id="IPR037066">
    <property type="entry name" value="Plug_dom_sf"/>
</dbReference>
<dbReference type="RefSeq" id="WP_265993996.1">
    <property type="nucleotide sequence ID" value="NZ_CP110973.1"/>
</dbReference>
<keyword evidence="1" id="KW-0813">Transport</keyword>
<dbReference type="Gene3D" id="2.170.130.10">
    <property type="entry name" value="TonB-dependent receptor, plug domain"/>
    <property type="match status" value="1"/>
</dbReference>
<keyword evidence="1" id="KW-0472">Membrane</keyword>
<dbReference type="InterPro" id="IPR008969">
    <property type="entry name" value="CarboxyPept-like_regulatory"/>
</dbReference>
<dbReference type="InterPro" id="IPR012910">
    <property type="entry name" value="Plug_dom"/>
</dbReference>
<keyword evidence="1" id="KW-1134">Transmembrane beta strand</keyword>
<dbReference type="Pfam" id="PF13715">
    <property type="entry name" value="CarbopepD_reg_2"/>
    <property type="match status" value="1"/>
</dbReference>
<dbReference type="SUPFAM" id="SSF56935">
    <property type="entry name" value="Porins"/>
    <property type="match status" value="1"/>
</dbReference>
<accession>A0ABW3QMK7</accession>